<name>A0AAN7NF75_MYCAM</name>
<evidence type="ECO:0000313" key="1">
    <source>
        <dbReference type="EMBL" id="KAK4825164.1"/>
    </source>
</evidence>
<accession>A0AAN7NF75</accession>
<evidence type="ECO:0000313" key="2">
    <source>
        <dbReference type="Proteomes" id="UP001333110"/>
    </source>
</evidence>
<dbReference type="PANTHER" id="PTHR33332">
    <property type="entry name" value="REVERSE TRANSCRIPTASE DOMAIN-CONTAINING PROTEIN"/>
    <property type="match status" value="1"/>
</dbReference>
<dbReference type="Proteomes" id="UP001333110">
    <property type="component" value="Unassembled WGS sequence"/>
</dbReference>
<proteinExistence type="predicted"/>
<organism evidence="1 2">
    <name type="scientific">Mycteria americana</name>
    <name type="common">Wood stork</name>
    <dbReference type="NCBI Taxonomy" id="33587"/>
    <lineage>
        <taxon>Eukaryota</taxon>
        <taxon>Metazoa</taxon>
        <taxon>Chordata</taxon>
        <taxon>Craniata</taxon>
        <taxon>Vertebrata</taxon>
        <taxon>Euteleostomi</taxon>
        <taxon>Archelosauria</taxon>
        <taxon>Archosauria</taxon>
        <taxon>Dinosauria</taxon>
        <taxon>Saurischia</taxon>
        <taxon>Theropoda</taxon>
        <taxon>Coelurosauria</taxon>
        <taxon>Aves</taxon>
        <taxon>Neognathae</taxon>
        <taxon>Neoaves</taxon>
        <taxon>Aequornithes</taxon>
        <taxon>Ciconiiformes</taxon>
        <taxon>Ciconiidae</taxon>
        <taxon>Mycteria</taxon>
    </lineage>
</organism>
<evidence type="ECO:0008006" key="3">
    <source>
        <dbReference type="Google" id="ProtNLM"/>
    </source>
</evidence>
<comment type="caution">
    <text evidence="1">The sequence shown here is derived from an EMBL/GenBank/DDBJ whole genome shotgun (WGS) entry which is preliminary data.</text>
</comment>
<reference evidence="1 2" key="1">
    <citation type="journal article" date="2023" name="J. Hered.">
        <title>Chromosome-level genome of the wood stork (Mycteria americana) provides insight into avian chromosome evolution.</title>
        <authorList>
            <person name="Flamio R. Jr."/>
            <person name="Ramstad K.M."/>
        </authorList>
    </citation>
    <scope>NUCLEOTIDE SEQUENCE [LARGE SCALE GENOMIC DNA]</scope>
    <source>
        <strain evidence="1">JAX WOST 10</strain>
    </source>
</reference>
<dbReference type="EMBL" id="JAUNZN010000003">
    <property type="protein sequence ID" value="KAK4825164.1"/>
    <property type="molecule type" value="Genomic_DNA"/>
</dbReference>
<sequence>MKSSWRPVTNSVSQGSVLVPMLFNIFINYLDDGAECSKFAGNTKLGGVSDTLEGCTAIQKDLNSLEKWADRNLMKFNKGKCKVPLAPTATPRHHFAEKDLGVLVNTKLSMSQQCALAAKKTNGVLSCIRRSVARRLREVMLPLCLALLKPHWLYVSRESLLYFNFCPLPLVLSLGTTGKSPSLSSLKPAFSSLMADIIARPLSIIFERPWKVNATPIFKMDKKKIPGNYRLFSLTLIPGKLMEQLILETISSD</sequence>
<dbReference type="AlphaFoldDB" id="A0AAN7NF75"/>
<protein>
    <recommendedName>
        <fullName evidence="3">Reverse transcriptase domain-containing protein</fullName>
    </recommendedName>
</protein>
<gene>
    <name evidence="1" type="ORF">QYF61_024553</name>
</gene>
<keyword evidence="2" id="KW-1185">Reference proteome</keyword>